<dbReference type="HOGENOM" id="CLU_3123448_0_0_11"/>
<proteinExistence type="predicted"/>
<evidence type="ECO:0000313" key="2">
    <source>
        <dbReference type="EMBL" id="AEM84250.1"/>
    </source>
</evidence>
<keyword evidence="3" id="KW-1185">Reference proteome</keyword>
<feature type="region of interest" description="Disordered" evidence="1">
    <location>
        <begin position="1"/>
        <end position="30"/>
    </location>
</feature>
<dbReference type="EMBL" id="CP002994">
    <property type="protein sequence ID" value="AEM84250.1"/>
    <property type="molecule type" value="Genomic_DNA"/>
</dbReference>
<accession>G2PFA7</accession>
<organism evidence="2 3">
    <name type="scientific">Streptomyces violaceusniger (strain Tu 4113)</name>
    <dbReference type="NCBI Taxonomy" id="653045"/>
    <lineage>
        <taxon>Bacteria</taxon>
        <taxon>Bacillati</taxon>
        <taxon>Actinomycetota</taxon>
        <taxon>Actinomycetes</taxon>
        <taxon>Kitasatosporales</taxon>
        <taxon>Streptomycetaceae</taxon>
        <taxon>Streptomyces</taxon>
        <taxon>Streptomyces violaceusniger group</taxon>
    </lineage>
</organism>
<sequence length="50" mass="5440">MVPHPVPAHRAEGRTGHRLTPTRSDHGPCRLSPGYCNGPALTKSFELNGY</sequence>
<dbReference type="RefSeq" id="WP_014057747.1">
    <property type="nucleotide sequence ID" value="NC_015957.1"/>
</dbReference>
<dbReference type="KEGG" id="svl:Strvi_4665"/>
<reference evidence="2" key="1">
    <citation type="submission" date="2011-08" db="EMBL/GenBank/DDBJ databases">
        <title>Complete sequence of chromosome of Streptomyces violaceusniger Tu 4113.</title>
        <authorList>
            <consortium name="US DOE Joint Genome Institute"/>
            <person name="Lucas S."/>
            <person name="Han J."/>
            <person name="Lapidus A."/>
            <person name="Cheng J.-F."/>
            <person name="Goodwin L."/>
            <person name="Pitluck S."/>
            <person name="Peters L."/>
            <person name="Ivanova N."/>
            <person name="Daligault H."/>
            <person name="Detter J.C."/>
            <person name="Han C."/>
            <person name="Tapia R."/>
            <person name="Land M."/>
            <person name="Hauser L."/>
            <person name="Kyrpides N."/>
            <person name="Ivanova N."/>
            <person name="Pagani I."/>
            <person name="Hagen A."/>
            <person name="Katz L."/>
            <person name="Fiedler H.-P."/>
            <person name="Keasling J."/>
            <person name="Fortman J."/>
            <person name="Woyke T."/>
        </authorList>
    </citation>
    <scope>NUCLEOTIDE SEQUENCE [LARGE SCALE GENOMIC DNA]</scope>
    <source>
        <strain evidence="2">Tu 4113</strain>
    </source>
</reference>
<name>G2PFA7_STRV4</name>
<evidence type="ECO:0000256" key="1">
    <source>
        <dbReference type="SAM" id="MobiDB-lite"/>
    </source>
</evidence>
<dbReference type="AlphaFoldDB" id="G2PFA7"/>
<dbReference type="Proteomes" id="UP000008703">
    <property type="component" value="Chromosome"/>
</dbReference>
<gene>
    <name evidence="2" type="ORF">Strvi_4665</name>
</gene>
<evidence type="ECO:0000313" key="3">
    <source>
        <dbReference type="Proteomes" id="UP000008703"/>
    </source>
</evidence>
<protein>
    <submittedName>
        <fullName evidence="2">Uncharacterized protein</fullName>
    </submittedName>
</protein>